<dbReference type="InterPro" id="IPR044925">
    <property type="entry name" value="His-Me_finger_sf"/>
</dbReference>
<keyword evidence="3" id="KW-0378">Hydrolase</keyword>
<dbReference type="RefSeq" id="WP_144075814.1">
    <property type="nucleotide sequence ID" value="NZ_CP076129.1"/>
</dbReference>
<dbReference type="Proteomes" id="UP000682802">
    <property type="component" value="Chromosome 2"/>
</dbReference>
<sequence length="705" mass="78011">MNHIFNKGRLIIISLCLLFTACVDTDYSNPSEINKALPTATLSIAELKALHTSGDNDTTSIPSNSVIKGQVVSSDKEGNIYKELYIQDPTGGILVRVDMSPVYTKFQLGQEVTIACGNLVLGSYASNIQLGIPSLNKGVPAAGRIPSPLVKQYFSTGKIKEVVVANITVKELIENLASYAGKRVKIDSLKVVKNDAGKTFADAVNEATENRYFNDASTTENINVRTSGFSDFAGDKLPEGKGTIYGVVSRFRDEPQLIINNPAEDIVDFKPVEDQKPSGPITIKTVDQLNEAFDGTTKYDEIDIQNWANIFEEGTRKWYINEHKGNTYANISVFKANEKRVNWLITPKLNVVAAKDKTISFRTREEFSSGAILKVMVSANYDGSAAPSDPKFTWTEVNATLSNDGKKGYGTWVSSGAVDLSSYGNVVVAFYYEGEDGVTDGGYSIDDIVFNYTKDPIIPGQGYVLLDTIKSDHTLIPSITAQFSYTDQEIIRHDGYYLSYNEDTENPIWVAYVLTAADVSGSISRTDDFRIDTSISTKSTNGKSFRTGGSLNYTYDRGHIKPASDSKLSTSEMSDSFYMSNMSPQTSELNQKEWRYLEEHVRDLATQNGKIYVVSGPVLDNNYHEWIDRGVDDDGDGDIDKVAVPKAYYKVVLVLKNGTPEVHAWILPNQDKSQGKLNKYSTYKVTLKELEARTNIDFFNRVQGL</sequence>
<dbReference type="InterPro" id="IPR044929">
    <property type="entry name" value="DNA/RNA_non-sp_Endonuclease_sf"/>
</dbReference>
<dbReference type="Pfam" id="PF18942">
    <property type="entry name" value="DUF5689"/>
    <property type="match status" value="1"/>
</dbReference>
<name>A0ABX8H3B7_9BACT</name>
<organism evidence="3 4">
    <name type="scientific">Flammeovirga kamogawensis</name>
    <dbReference type="NCBI Taxonomy" id="373891"/>
    <lineage>
        <taxon>Bacteria</taxon>
        <taxon>Pseudomonadati</taxon>
        <taxon>Bacteroidota</taxon>
        <taxon>Cytophagia</taxon>
        <taxon>Cytophagales</taxon>
        <taxon>Flammeovirgaceae</taxon>
        <taxon>Flammeovirga</taxon>
    </lineage>
</organism>
<dbReference type="InterPro" id="IPR040255">
    <property type="entry name" value="Non-specific_endonuclease"/>
</dbReference>
<dbReference type="Gene3D" id="2.60.120.200">
    <property type="match status" value="1"/>
</dbReference>
<gene>
    <name evidence="3" type="ORF">KM029_21205</name>
</gene>
<dbReference type="SMART" id="SM00477">
    <property type="entry name" value="NUC"/>
    <property type="match status" value="1"/>
</dbReference>
<keyword evidence="4" id="KW-1185">Reference proteome</keyword>
<dbReference type="SMART" id="SM00892">
    <property type="entry name" value="Endonuclease_NS"/>
    <property type="match status" value="1"/>
</dbReference>
<dbReference type="PANTHER" id="PTHR13966">
    <property type="entry name" value="ENDONUCLEASE RELATED"/>
    <property type="match status" value="1"/>
</dbReference>
<dbReference type="InterPro" id="IPR020821">
    <property type="entry name" value="ENPP1-3/EXOG-like_nuc-like"/>
</dbReference>
<feature type="domain" description="ENPP1-3/EXOG-like endonuclease/phosphodiesterase" evidence="1">
    <location>
        <begin position="493"/>
        <end position="705"/>
    </location>
</feature>
<dbReference type="InterPro" id="IPR001604">
    <property type="entry name" value="Endo_G_ENPP1-like_dom"/>
</dbReference>
<feature type="domain" description="DNA/RNA non-specific endonuclease/pyrophosphatase/phosphodiesterase" evidence="2">
    <location>
        <begin position="492"/>
        <end position="705"/>
    </location>
</feature>
<keyword evidence="3" id="KW-0540">Nuclease</keyword>
<dbReference type="NCBIfam" id="NF038128">
    <property type="entry name" value="choice_anch_J"/>
    <property type="match status" value="1"/>
</dbReference>
<dbReference type="SUPFAM" id="SSF54060">
    <property type="entry name" value="His-Me finger endonucleases"/>
    <property type="match status" value="1"/>
</dbReference>
<dbReference type="Pfam" id="PF01223">
    <property type="entry name" value="Endonuclease_NS"/>
    <property type="match status" value="1"/>
</dbReference>
<evidence type="ECO:0000313" key="4">
    <source>
        <dbReference type="Proteomes" id="UP000682802"/>
    </source>
</evidence>
<accession>A0ABX8H3B7</accession>
<dbReference type="Gene3D" id="3.40.570.10">
    <property type="entry name" value="Extracellular Endonuclease, subunit A"/>
    <property type="match status" value="1"/>
</dbReference>
<dbReference type="GO" id="GO:0004519">
    <property type="term" value="F:endonuclease activity"/>
    <property type="evidence" value="ECO:0007669"/>
    <property type="project" value="UniProtKB-KW"/>
</dbReference>
<protein>
    <submittedName>
        <fullName evidence="3">DNA/RNA non-specific endonuclease</fullName>
    </submittedName>
</protein>
<dbReference type="EMBL" id="CP076129">
    <property type="protein sequence ID" value="QWG10203.1"/>
    <property type="molecule type" value="Genomic_DNA"/>
</dbReference>
<evidence type="ECO:0000313" key="3">
    <source>
        <dbReference type="EMBL" id="QWG10203.1"/>
    </source>
</evidence>
<dbReference type="PROSITE" id="PS51257">
    <property type="entry name" value="PROKAR_LIPOPROTEIN"/>
    <property type="match status" value="1"/>
</dbReference>
<keyword evidence="3" id="KW-0255">Endonuclease</keyword>
<evidence type="ECO:0000259" key="1">
    <source>
        <dbReference type="SMART" id="SM00477"/>
    </source>
</evidence>
<dbReference type="CDD" id="cd00091">
    <property type="entry name" value="NUC"/>
    <property type="match status" value="1"/>
</dbReference>
<proteinExistence type="predicted"/>
<evidence type="ECO:0000259" key="2">
    <source>
        <dbReference type="SMART" id="SM00892"/>
    </source>
</evidence>
<dbReference type="InterPro" id="IPR043744">
    <property type="entry name" value="DUF5689"/>
</dbReference>
<dbReference type="PANTHER" id="PTHR13966:SF5">
    <property type="entry name" value="ENDONUCLEASE G, MITOCHONDRIAL"/>
    <property type="match status" value="1"/>
</dbReference>
<reference evidence="3 4" key="1">
    <citation type="submission" date="2021-05" db="EMBL/GenBank/DDBJ databases">
        <title>Comparative genomic studies on the polysaccharide-degrading batcterial strains of the Flammeovirga genus.</title>
        <authorList>
            <person name="Zewei F."/>
            <person name="Zheng Z."/>
            <person name="Yu L."/>
            <person name="Ruyue G."/>
            <person name="Yanhong M."/>
            <person name="Yuanyuan C."/>
            <person name="Jingyan G."/>
            <person name="Wenjun H."/>
        </authorList>
    </citation>
    <scope>NUCLEOTIDE SEQUENCE [LARGE SCALE GENOMIC DNA]</scope>
    <source>
        <strain evidence="3 4">YS10</strain>
    </source>
</reference>